<keyword evidence="1" id="KW-0472">Membrane</keyword>
<evidence type="ECO:0000313" key="3">
    <source>
        <dbReference type="Proteomes" id="UP000580250"/>
    </source>
</evidence>
<name>A0A6V7V2N9_MELEN</name>
<comment type="caution">
    <text evidence="2">The sequence shown here is derived from an EMBL/GenBank/DDBJ whole genome shotgun (WGS) entry which is preliminary data.</text>
</comment>
<reference evidence="2 3" key="1">
    <citation type="submission" date="2020-08" db="EMBL/GenBank/DDBJ databases">
        <authorList>
            <person name="Koutsovoulos G."/>
            <person name="Danchin GJ E."/>
        </authorList>
    </citation>
    <scope>NUCLEOTIDE SEQUENCE [LARGE SCALE GENOMIC DNA]</scope>
</reference>
<evidence type="ECO:0000256" key="1">
    <source>
        <dbReference type="SAM" id="Phobius"/>
    </source>
</evidence>
<dbReference type="EMBL" id="CAJEWN010000141">
    <property type="protein sequence ID" value="CAD2168441.1"/>
    <property type="molecule type" value="Genomic_DNA"/>
</dbReference>
<evidence type="ECO:0000313" key="2">
    <source>
        <dbReference type="EMBL" id="CAD2168441.1"/>
    </source>
</evidence>
<sequence>MKNNFYFIIIFVNFLILNNIFANNDNKEININLPVTIKKFPLSFKYGPSNKTIIVSEVDVSKGNVIEGKKFKKIH</sequence>
<dbReference type="AlphaFoldDB" id="A0A6V7V2N9"/>
<keyword evidence="1" id="KW-1133">Transmembrane helix</keyword>
<feature type="transmembrane region" description="Helical" evidence="1">
    <location>
        <begin position="6"/>
        <end position="22"/>
    </location>
</feature>
<protein>
    <submittedName>
        <fullName evidence="2">Uncharacterized protein</fullName>
    </submittedName>
</protein>
<accession>A0A6V7V2N9</accession>
<dbReference type="Proteomes" id="UP000580250">
    <property type="component" value="Unassembled WGS sequence"/>
</dbReference>
<keyword evidence="1" id="KW-0812">Transmembrane</keyword>
<gene>
    <name evidence="2" type="ORF">MENT_LOCUS19810</name>
</gene>
<organism evidence="2 3">
    <name type="scientific">Meloidogyne enterolobii</name>
    <name type="common">Root-knot nematode worm</name>
    <name type="synonym">Meloidogyne mayaguensis</name>
    <dbReference type="NCBI Taxonomy" id="390850"/>
    <lineage>
        <taxon>Eukaryota</taxon>
        <taxon>Metazoa</taxon>
        <taxon>Ecdysozoa</taxon>
        <taxon>Nematoda</taxon>
        <taxon>Chromadorea</taxon>
        <taxon>Rhabditida</taxon>
        <taxon>Tylenchina</taxon>
        <taxon>Tylenchomorpha</taxon>
        <taxon>Tylenchoidea</taxon>
        <taxon>Meloidogynidae</taxon>
        <taxon>Meloidogyninae</taxon>
        <taxon>Meloidogyne</taxon>
    </lineage>
</organism>
<proteinExistence type="predicted"/>